<dbReference type="RefSeq" id="XP_020106269.1">
    <property type="nucleotide sequence ID" value="XM_020250680.1"/>
</dbReference>
<name>A0A6P5GE67_ANACO</name>
<evidence type="ECO:0000313" key="4">
    <source>
        <dbReference type="Proteomes" id="UP000515123"/>
    </source>
</evidence>
<feature type="repeat" description="PPR" evidence="3">
    <location>
        <begin position="536"/>
        <end position="570"/>
    </location>
</feature>
<dbReference type="PANTHER" id="PTHR47926">
    <property type="entry name" value="PENTATRICOPEPTIDE REPEAT-CONTAINING PROTEIN"/>
    <property type="match status" value="1"/>
</dbReference>
<feature type="repeat" description="PPR" evidence="3">
    <location>
        <begin position="334"/>
        <end position="368"/>
    </location>
</feature>
<dbReference type="Gramene" id="Aco005950.1.mrna1">
    <property type="protein sequence ID" value="Aco005950.1.mrna1.cds1"/>
    <property type="gene ID" value="Aco005950.1.path1"/>
</dbReference>
<dbReference type="Pfam" id="PF01535">
    <property type="entry name" value="PPR"/>
    <property type="match status" value="7"/>
</dbReference>
<evidence type="ECO:0000256" key="2">
    <source>
        <dbReference type="ARBA" id="ARBA00022946"/>
    </source>
</evidence>
<feature type="repeat" description="PPR" evidence="3">
    <location>
        <begin position="233"/>
        <end position="267"/>
    </location>
</feature>
<dbReference type="AlphaFoldDB" id="A0A6P5GE67"/>
<keyword evidence="4" id="KW-1185">Reference proteome</keyword>
<dbReference type="SUPFAM" id="SSF48452">
    <property type="entry name" value="TPR-like"/>
    <property type="match status" value="1"/>
</dbReference>
<sequence length="830" mass="91965">MLVSFSSTNHLHLHFSHSLSLPNLPRRPKSIESTHGFFQSRLLSPPSCANGTIRCSKFPPFDHNDALRSFAITLQECALKGSLINGKATHGRLIRSGIEPDTFLYDRLVNMYAKCGSVGCAHQVFDLMPSRDVVGWTAVVAGHVAENDSEGGVRLFVEMQREGILPNGFALAATLKACSVCLRLGFAQQLHGEAIKMQLLSDSYVGSSLVEVYVKCGEMEFAEKVFFGLPEHNSVSLNAMLNGYSQMGYEIKAIKLFHKLLEPETRPSEYIFPSVIKCCASLGVGRQGKAIHGLLVKYAIELDGVLGSSLIDMYSKCDSVEDAHKVFERIPEPDVVVYTAMISCFGRNGMPLEAFQLFSNMRRVGIIQNQYTLVIAACTASKFGDRRLCGSIHSYIVKSGGLLEKELGNAILNMYMKVDAVEEGCKVFNCMLDRDIVSWNMLLSGFHSGASCDQALRFFNQMITEMYIPNKYTYISILRSCTNFKASSYGTQVHAHIIKRGIEGDSHVGRALLDFYANCGHFPRACLVFNRMQEKDVFDWTLVITGYAKSDQGEKAIEYYRDMQREGVSPNGSTLSSCLSASADLAALSCGLQFHSWVIKSGIGDEFVSSSLIDMYVKCGSLMDAEAVFYSSSIRDEILWNTMICGYSHHGCAVQAIEAFKSMMDEGNKPDETTFIGVLSACSHAGLVNEGLSYFNALSHVYGMNPTIEHCACMIDILGKAGKLEEAETFIWKMALTHNPSVWQAILGACRMHGNVEIAERAAEKLFELEPNRDSTYVLLGNIYADLRRWNDASRVRKLLSSRGIKKEPGCSWIEVDGRFHVFLAQDGYI</sequence>
<keyword evidence="2" id="KW-0809">Transit peptide</keyword>
<dbReference type="Gene3D" id="1.25.40.10">
    <property type="entry name" value="Tetratricopeptide repeat domain"/>
    <property type="match status" value="5"/>
</dbReference>
<organism evidence="4 5">
    <name type="scientific">Ananas comosus</name>
    <name type="common">Pineapple</name>
    <name type="synonym">Ananas ananas</name>
    <dbReference type="NCBI Taxonomy" id="4615"/>
    <lineage>
        <taxon>Eukaryota</taxon>
        <taxon>Viridiplantae</taxon>
        <taxon>Streptophyta</taxon>
        <taxon>Embryophyta</taxon>
        <taxon>Tracheophyta</taxon>
        <taxon>Spermatophyta</taxon>
        <taxon>Magnoliopsida</taxon>
        <taxon>Liliopsida</taxon>
        <taxon>Poales</taxon>
        <taxon>Bromeliaceae</taxon>
        <taxon>Bromelioideae</taxon>
        <taxon>Ananas</taxon>
    </lineage>
</organism>
<dbReference type="InterPro" id="IPR046848">
    <property type="entry name" value="E_motif"/>
</dbReference>
<feature type="repeat" description="PPR" evidence="3">
    <location>
        <begin position="636"/>
        <end position="670"/>
    </location>
</feature>
<dbReference type="GeneID" id="109722586"/>
<feature type="repeat" description="PPR" evidence="3">
    <location>
        <begin position="132"/>
        <end position="166"/>
    </location>
</feature>
<dbReference type="InterPro" id="IPR002885">
    <property type="entry name" value="PPR_rpt"/>
</dbReference>
<reference evidence="5" key="2">
    <citation type="submission" date="2025-08" db="UniProtKB">
        <authorList>
            <consortium name="RefSeq"/>
        </authorList>
    </citation>
    <scope>IDENTIFICATION</scope>
    <source>
        <tissue evidence="5">Leaf</tissue>
    </source>
</reference>
<proteinExistence type="predicted"/>
<dbReference type="FunFam" id="1.25.40.10:FF:000090">
    <property type="entry name" value="Pentatricopeptide repeat-containing protein, chloroplastic"/>
    <property type="match status" value="1"/>
</dbReference>
<dbReference type="NCBIfam" id="TIGR00756">
    <property type="entry name" value="PPR"/>
    <property type="match status" value="4"/>
</dbReference>
<feature type="repeat" description="PPR" evidence="3">
    <location>
        <begin position="435"/>
        <end position="469"/>
    </location>
</feature>
<dbReference type="GO" id="GO:0003729">
    <property type="term" value="F:mRNA binding"/>
    <property type="evidence" value="ECO:0007669"/>
    <property type="project" value="UniProtKB-ARBA"/>
</dbReference>
<evidence type="ECO:0000256" key="3">
    <source>
        <dbReference type="PROSITE-ProRule" id="PRU00708"/>
    </source>
</evidence>
<dbReference type="Pfam" id="PF20431">
    <property type="entry name" value="E_motif"/>
    <property type="match status" value="1"/>
</dbReference>
<dbReference type="OrthoDB" id="185373at2759"/>
<dbReference type="Pfam" id="PF13041">
    <property type="entry name" value="PPR_2"/>
    <property type="match status" value="4"/>
</dbReference>
<gene>
    <name evidence="5" type="primary">LOC109722586</name>
</gene>
<dbReference type="InterPro" id="IPR046960">
    <property type="entry name" value="PPR_At4g14850-like_plant"/>
</dbReference>
<protein>
    <submittedName>
        <fullName evidence="5">Pentatricopeptide repeat-containing protein At5g27110-like</fullName>
    </submittedName>
</protein>
<reference evidence="4" key="1">
    <citation type="journal article" date="2015" name="Nat. Genet.">
        <title>The pineapple genome and the evolution of CAM photosynthesis.</title>
        <authorList>
            <person name="Ming R."/>
            <person name="VanBuren R."/>
            <person name="Wai C.M."/>
            <person name="Tang H."/>
            <person name="Schatz M.C."/>
            <person name="Bowers J.E."/>
            <person name="Lyons E."/>
            <person name="Wang M.L."/>
            <person name="Chen J."/>
            <person name="Biggers E."/>
            <person name="Zhang J."/>
            <person name="Huang L."/>
            <person name="Zhang L."/>
            <person name="Miao W."/>
            <person name="Zhang J."/>
            <person name="Ye Z."/>
            <person name="Miao C."/>
            <person name="Lin Z."/>
            <person name="Wang H."/>
            <person name="Zhou H."/>
            <person name="Yim W.C."/>
            <person name="Priest H.D."/>
            <person name="Zheng C."/>
            <person name="Woodhouse M."/>
            <person name="Edger P.P."/>
            <person name="Guyot R."/>
            <person name="Guo H.B."/>
            <person name="Guo H."/>
            <person name="Zheng G."/>
            <person name="Singh R."/>
            <person name="Sharma A."/>
            <person name="Min X."/>
            <person name="Zheng Y."/>
            <person name="Lee H."/>
            <person name="Gurtowski J."/>
            <person name="Sedlazeck F.J."/>
            <person name="Harkess A."/>
            <person name="McKain M.R."/>
            <person name="Liao Z."/>
            <person name="Fang J."/>
            <person name="Liu J."/>
            <person name="Zhang X."/>
            <person name="Zhang Q."/>
            <person name="Hu W."/>
            <person name="Qin Y."/>
            <person name="Wang K."/>
            <person name="Chen L.Y."/>
            <person name="Shirley N."/>
            <person name="Lin Y.R."/>
            <person name="Liu L.Y."/>
            <person name="Hernandez A.G."/>
            <person name="Wright C.L."/>
            <person name="Bulone V."/>
            <person name="Tuskan G.A."/>
            <person name="Heath K."/>
            <person name="Zee F."/>
            <person name="Moore P.H."/>
            <person name="Sunkar R."/>
            <person name="Leebens-Mack J.H."/>
            <person name="Mockler T."/>
            <person name="Bennetzen J.L."/>
            <person name="Freeling M."/>
            <person name="Sankoff D."/>
            <person name="Paterson A.H."/>
            <person name="Zhu X."/>
            <person name="Yang X."/>
            <person name="Smith J.A."/>
            <person name="Cushman J.C."/>
            <person name="Paull R.E."/>
            <person name="Yu Q."/>
        </authorList>
    </citation>
    <scope>NUCLEOTIDE SEQUENCE [LARGE SCALE GENOMIC DNA]</scope>
    <source>
        <strain evidence="4">cv. F153</strain>
    </source>
</reference>
<dbReference type="FunFam" id="1.25.40.10:FF:000343">
    <property type="entry name" value="Pentatricopeptide repeat-containing protein At3g58590"/>
    <property type="match status" value="1"/>
</dbReference>
<keyword evidence="1" id="KW-0677">Repeat</keyword>
<dbReference type="PROSITE" id="PS51375">
    <property type="entry name" value="PPR"/>
    <property type="match status" value="6"/>
</dbReference>
<accession>A0A6P5GE67</accession>
<evidence type="ECO:0000256" key="1">
    <source>
        <dbReference type="ARBA" id="ARBA00022737"/>
    </source>
</evidence>
<dbReference type="GO" id="GO:0009451">
    <property type="term" value="P:RNA modification"/>
    <property type="evidence" value="ECO:0007669"/>
    <property type="project" value="InterPro"/>
</dbReference>
<dbReference type="Proteomes" id="UP000515123">
    <property type="component" value="Linkage group 16"/>
</dbReference>
<evidence type="ECO:0000313" key="5">
    <source>
        <dbReference type="RefSeq" id="XP_020106269.1"/>
    </source>
</evidence>
<dbReference type="FunFam" id="1.25.40.10:FF:000073">
    <property type="entry name" value="Pentatricopeptide repeat-containing protein chloroplastic"/>
    <property type="match status" value="1"/>
</dbReference>
<dbReference type="InterPro" id="IPR011990">
    <property type="entry name" value="TPR-like_helical_dom_sf"/>
</dbReference>